<organism evidence="8 9">
    <name type="scientific">Smittium angustum</name>
    <dbReference type="NCBI Taxonomy" id="133377"/>
    <lineage>
        <taxon>Eukaryota</taxon>
        <taxon>Fungi</taxon>
        <taxon>Fungi incertae sedis</taxon>
        <taxon>Zoopagomycota</taxon>
        <taxon>Kickxellomycotina</taxon>
        <taxon>Harpellomycetes</taxon>
        <taxon>Harpellales</taxon>
        <taxon>Legeriomycetaceae</taxon>
        <taxon>Smittium</taxon>
    </lineage>
</organism>
<dbReference type="GO" id="GO:0005739">
    <property type="term" value="C:mitochondrion"/>
    <property type="evidence" value="ECO:0007669"/>
    <property type="project" value="TreeGrafter"/>
</dbReference>
<protein>
    <recommendedName>
        <fullName evidence="7">Aminoacyl-transfer RNA synthetases class-II family profile domain-containing protein</fullName>
    </recommendedName>
</protein>
<sequence length="710" mass="80269">MLSSRKQIIKILPKFQSSTFSNQSVVPIEKRRSKSPTLFSNGNLTLKGKCSYSTIKNIETKLENNYATSMRSHSCGSLFKNDIGETVHLCGWVQHIRVVSSSLAFIKLRDGFGTIQLVFNKADLEKDSEINTGKDEKNSTCYYGASIFEALDKITPESVIRVSGKVHFQPQKDSTKNGTIEVRGHQIQILNIAKNIPFLPNNNKNMPKEMVRLENRHIDLRRHEMQKNIRTRAKIVRNVRNYMDSLGFLDIETPLLFKSTPEGAREFLVPTREGPGVCYALPQSPQQFKQLLMVSGFDRYYQIARCFRDEDLRADRQPEFTQVDIEMSFIEPKDIQTVIEGLMKVIWKEIKGVDLNTPFKRMTFYEATSKYGSDKPDTRFGLEIQQFDENSGVFPEEYTAEALVLKKSLFEFSKTEISEILKVANMSVEGGESKNVYAHFVGEDGVPKQATITSLVGRMLSKHGKEFTANTFKSLGLEPGDVVITSERLKMITKISTMFSLRILHWEEPEHSLAQCFFKKASILNYESMDNFLWVEEFPLFTIESQKDLDRKATHHPFTAPHSKLSQIELSKLILESTLEPNSKKELISKLAEVYGLHYDLVLNGVELGGGSIRIHDSNLQSIVFSEILNISENVKSRLQHLVSALGHGCPPHGGIALGLDRLVAILCNAKSLRDVIAFPKASDGHDLMLKSPAAATEAELKQYYLKPIV</sequence>
<dbReference type="InterPro" id="IPR002312">
    <property type="entry name" value="Asp/Asn-tRNA-synth_IIb"/>
</dbReference>
<keyword evidence="5" id="KW-0648">Protein biosynthesis</keyword>
<dbReference type="EMBL" id="MBFU01001127">
    <property type="protein sequence ID" value="PVZ96804.1"/>
    <property type="molecule type" value="Genomic_DNA"/>
</dbReference>
<evidence type="ECO:0000313" key="9">
    <source>
        <dbReference type="Proteomes" id="UP000245591"/>
    </source>
</evidence>
<dbReference type="Pfam" id="PF00152">
    <property type="entry name" value="tRNA-synt_2"/>
    <property type="match status" value="1"/>
</dbReference>
<dbReference type="SUPFAM" id="SSF55681">
    <property type="entry name" value="Class II aaRS and biotin synthetases"/>
    <property type="match status" value="1"/>
</dbReference>
<dbReference type="GO" id="GO:0005524">
    <property type="term" value="F:ATP binding"/>
    <property type="evidence" value="ECO:0007669"/>
    <property type="project" value="UniProtKB-KW"/>
</dbReference>
<dbReference type="InterPro" id="IPR004365">
    <property type="entry name" value="NA-bd_OB_tRNA"/>
</dbReference>
<keyword evidence="9" id="KW-1185">Reference proteome</keyword>
<dbReference type="GO" id="GO:0006422">
    <property type="term" value="P:aspartyl-tRNA aminoacylation"/>
    <property type="evidence" value="ECO:0007669"/>
    <property type="project" value="TreeGrafter"/>
</dbReference>
<dbReference type="InterPro" id="IPR045864">
    <property type="entry name" value="aa-tRNA-synth_II/BPL/LPL"/>
</dbReference>
<dbReference type="Gene3D" id="3.30.1360.30">
    <property type="entry name" value="GAD-like domain"/>
    <property type="match status" value="1"/>
</dbReference>
<dbReference type="GO" id="GO:0004815">
    <property type="term" value="F:aspartate-tRNA ligase activity"/>
    <property type="evidence" value="ECO:0007669"/>
    <property type="project" value="TreeGrafter"/>
</dbReference>
<dbReference type="Proteomes" id="UP000245591">
    <property type="component" value="Unassembled WGS sequence"/>
</dbReference>
<keyword evidence="6" id="KW-0030">Aminoacyl-tRNA synthetase</keyword>
<evidence type="ECO:0000256" key="6">
    <source>
        <dbReference type="ARBA" id="ARBA00023146"/>
    </source>
</evidence>
<evidence type="ECO:0000256" key="2">
    <source>
        <dbReference type="ARBA" id="ARBA00022598"/>
    </source>
</evidence>
<evidence type="ECO:0000259" key="7">
    <source>
        <dbReference type="PROSITE" id="PS50862"/>
    </source>
</evidence>
<dbReference type="PROSITE" id="PS50862">
    <property type="entry name" value="AA_TRNA_LIGASE_II"/>
    <property type="match status" value="1"/>
</dbReference>
<dbReference type="GO" id="GO:0003676">
    <property type="term" value="F:nucleic acid binding"/>
    <property type="evidence" value="ECO:0007669"/>
    <property type="project" value="InterPro"/>
</dbReference>
<dbReference type="InterPro" id="IPR012340">
    <property type="entry name" value="NA-bd_OB-fold"/>
</dbReference>
<dbReference type="SUPFAM" id="SSF50249">
    <property type="entry name" value="Nucleic acid-binding proteins"/>
    <property type="match status" value="1"/>
</dbReference>
<dbReference type="PANTHER" id="PTHR22594:SF5">
    <property type="entry name" value="ASPARTATE--TRNA LIGASE, MITOCHONDRIAL"/>
    <property type="match status" value="1"/>
</dbReference>
<evidence type="ECO:0000313" key="8">
    <source>
        <dbReference type="EMBL" id="PVZ96804.1"/>
    </source>
</evidence>
<dbReference type="NCBIfam" id="TIGR00459">
    <property type="entry name" value="aspS_bact"/>
    <property type="match status" value="1"/>
</dbReference>
<dbReference type="Gene3D" id="3.30.930.10">
    <property type="entry name" value="Bira Bifunctional Protein, Domain 2"/>
    <property type="match status" value="1"/>
</dbReference>
<keyword evidence="4" id="KW-0067">ATP-binding</keyword>
<dbReference type="Pfam" id="PF01336">
    <property type="entry name" value="tRNA_anti-codon"/>
    <property type="match status" value="1"/>
</dbReference>
<dbReference type="CDD" id="cd04317">
    <property type="entry name" value="EcAspRS_like_N"/>
    <property type="match status" value="1"/>
</dbReference>
<dbReference type="Gene3D" id="2.40.50.140">
    <property type="entry name" value="Nucleic acid-binding proteins"/>
    <property type="match status" value="1"/>
</dbReference>
<gene>
    <name evidence="8" type="ORF">BB558_007287</name>
</gene>
<evidence type="ECO:0000256" key="1">
    <source>
        <dbReference type="ARBA" id="ARBA00006303"/>
    </source>
</evidence>
<name>A0A2U1IVF2_SMIAN</name>
<feature type="domain" description="Aminoacyl-transfer RNA synthetases class-II family profile" evidence="7">
    <location>
        <begin position="229"/>
        <end position="693"/>
    </location>
</feature>
<dbReference type="NCBIfam" id="NF001750">
    <property type="entry name" value="PRK00476.1"/>
    <property type="match status" value="1"/>
</dbReference>
<accession>A0A2U1IVF2</accession>
<reference evidence="8 9" key="1">
    <citation type="journal article" date="2018" name="MBio">
        <title>Comparative Genomics Reveals the Core Gene Toolbox for the Fungus-Insect Symbiosis.</title>
        <authorList>
            <person name="Wang Y."/>
            <person name="Stata M."/>
            <person name="Wang W."/>
            <person name="Stajich J.E."/>
            <person name="White M.M."/>
            <person name="Moncalvo J.M."/>
        </authorList>
    </citation>
    <scope>NUCLEOTIDE SEQUENCE [LARGE SCALE GENOMIC DNA]</scope>
    <source>
        <strain evidence="8 9">AUS-126-30</strain>
    </source>
</reference>
<dbReference type="InterPro" id="IPR006195">
    <property type="entry name" value="aa-tRNA-synth_II"/>
</dbReference>
<dbReference type="InterPro" id="IPR004115">
    <property type="entry name" value="GAD-like_sf"/>
</dbReference>
<comment type="caution">
    <text evidence="8">The sequence shown here is derived from an EMBL/GenBank/DDBJ whole genome shotgun (WGS) entry which is preliminary data.</text>
</comment>
<dbReference type="InterPro" id="IPR004524">
    <property type="entry name" value="Asp-tRNA-ligase_1"/>
</dbReference>
<keyword evidence="2" id="KW-0436">Ligase</keyword>
<dbReference type="AlphaFoldDB" id="A0A2U1IVF2"/>
<keyword evidence="3" id="KW-0547">Nucleotide-binding</keyword>
<evidence type="ECO:0000256" key="5">
    <source>
        <dbReference type="ARBA" id="ARBA00022917"/>
    </source>
</evidence>
<comment type="similarity">
    <text evidence="1">Belongs to the class-II aminoacyl-tRNA synthetase family. Type 1 subfamily.</text>
</comment>
<dbReference type="PANTHER" id="PTHR22594">
    <property type="entry name" value="ASPARTYL/LYSYL-TRNA SYNTHETASE"/>
    <property type="match status" value="1"/>
</dbReference>
<dbReference type="InterPro" id="IPR047089">
    <property type="entry name" value="Asp-tRNA-ligase_1_N"/>
</dbReference>
<evidence type="ECO:0000256" key="3">
    <source>
        <dbReference type="ARBA" id="ARBA00022741"/>
    </source>
</evidence>
<evidence type="ECO:0000256" key="4">
    <source>
        <dbReference type="ARBA" id="ARBA00022840"/>
    </source>
</evidence>
<dbReference type="HAMAP" id="MF_00044">
    <property type="entry name" value="Asp_tRNA_synth_type1"/>
    <property type="match status" value="1"/>
</dbReference>
<dbReference type="PRINTS" id="PR01042">
    <property type="entry name" value="TRNASYNTHASP"/>
</dbReference>
<dbReference type="InterPro" id="IPR004364">
    <property type="entry name" value="Aa-tRNA-synt_II"/>
</dbReference>
<proteinExistence type="inferred from homology"/>